<keyword evidence="2" id="KW-0808">Transferase</keyword>
<accession>A0A379VYZ3</accession>
<dbReference type="EMBL" id="UGXR01000001">
    <property type="protein sequence ID" value="SUH11738.1"/>
    <property type="molecule type" value="Genomic_DNA"/>
</dbReference>
<dbReference type="Proteomes" id="UP000254346">
    <property type="component" value="Unassembled WGS sequence"/>
</dbReference>
<dbReference type="AlphaFoldDB" id="A0A379VYZ3"/>
<evidence type="ECO:0000259" key="1">
    <source>
        <dbReference type="Pfam" id="PF00535"/>
    </source>
</evidence>
<evidence type="ECO:0000313" key="3">
    <source>
        <dbReference type="Proteomes" id="UP000254346"/>
    </source>
</evidence>
<dbReference type="InterPro" id="IPR001173">
    <property type="entry name" value="Glyco_trans_2-like"/>
</dbReference>
<proteinExistence type="predicted"/>
<evidence type="ECO:0000313" key="2">
    <source>
        <dbReference type="EMBL" id="SUH11738.1"/>
    </source>
</evidence>
<dbReference type="Gene3D" id="3.90.550.10">
    <property type="entry name" value="Spore Coat Polysaccharide Biosynthesis Protein SpsA, Chain A"/>
    <property type="match status" value="1"/>
</dbReference>
<feature type="domain" description="Glycosyltransferase 2-like" evidence="1">
    <location>
        <begin position="4"/>
        <end position="44"/>
    </location>
</feature>
<gene>
    <name evidence="2" type="primary">yfdH_1</name>
    <name evidence="2" type="ORF">NCTC8256_05794</name>
</gene>
<sequence>MKISLVVPVFNEEDAIPIFYKTVREYSSLKPYDVEIIFVNDGVTMRLNQSSAH</sequence>
<dbReference type="InterPro" id="IPR029044">
    <property type="entry name" value="Nucleotide-diphossugar_trans"/>
</dbReference>
<reference evidence="2 3" key="1">
    <citation type="submission" date="2018-06" db="EMBL/GenBank/DDBJ databases">
        <authorList>
            <consortium name="Pathogen Informatics"/>
            <person name="Doyle S."/>
        </authorList>
    </citation>
    <scope>NUCLEOTIDE SEQUENCE [LARGE SCALE GENOMIC DNA]</scope>
    <source>
        <strain evidence="2 3">NCTC8256</strain>
    </source>
</reference>
<dbReference type="Pfam" id="PF00535">
    <property type="entry name" value="Glycos_transf_2"/>
    <property type="match status" value="1"/>
</dbReference>
<name>A0A379VYZ3_SALET</name>
<dbReference type="SUPFAM" id="SSF53448">
    <property type="entry name" value="Nucleotide-diphospho-sugar transferases"/>
    <property type="match status" value="1"/>
</dbReference>
<dbReference type="EC" id="2.4.1.-" evidence="2"/>
<keyword evidence="2" id="KW-0328">Glycosyltransferase</keyword>
<dbReference type="GO" id="GO:0016757">
    <property type="term" value="F:glycosyltransferase activity"/>
    <property type="evidence" value="ECO:0007669"/>
    <property type="project" value="UniProtKB-KW"/>
</dbReference>
<protein>
    <submittedName>
        <fullName evidence="2">Bactoprenol glucosyl transferase</fullName>
        <ecNumber evidence="2">2.4.1.-</ecNumber>
    </submittedName>
</protein>
<organism evidence="2 3">
    <name type="scientific">Salmonella enterica I</name>
    <dbReference type="NCBI Taxonomy" id="59201"/>
    <lineage>
        <taxon>Bacteria</taxon>
        <taxon>Pseudomonadati</taxon>
        <taxon>Pseudomonadota</taxon>
        <taxon>Gammaproteobacteria</taxon>
        <taxon>Enterobacterales</taxon>
        <taxon>Enterobacteriaceae</taxon>
        <taxon>Salmonella</taxon>
    </lineage>
</organism>